<dbReference type="RefSeq" id="WP_057943382.1">
    <property type="nucleotide sequence ID" value="NZ_CP011131.1"/>
</dbReference>
<evidence type="ECO:0000313" key="10">
    <source>
        <dbReference type="Proteomes" id="UP000829194"/>
    </source>
</evidence>
<evidence type="ECO:0000256" key="5">
    <source>
        <dbReference type="ARBA" id="ARBA00022801"/>
    </source>
</evidence>
<dbReference type="Proteomes" id="UP000829194">
    <property type="component" value="Chromosome"/>
</dbReference>
<dbReference type="PROSITE" id="PS51704">
    <property type="entry name" value="GP_PDE"/>
    <property type="match status" value="1"/>
</dbReference>
<accession>A0ABY3X537</accession>
<feature type="signal peptide" evidence="7">
    <location>
        <begin position="1"/>
        <end position="29"/>
    </location>
</feature>
<dbReference type="InterPro" id="IPR030395">
    <property type="entry name" value="GP_PDE_dom"/>
</dbReference>
<reference evidence="9 10" key="1">
    <citation type="submission" date="2022-03" db="EMBL/GenBank/DDBJ databases">
        <title>Complete genome sequence of Lysobacter capsici VKM B-2533 and Lysobacter gummosus 10.1.1, promising sources of lytic agents.</title>
        <authorList>
            <person name="Tarlachkov S.V."/>
            <person name="Kudryakova I.V."/>
            <person name="Afoshin A.S."/>
            <person name="Leontyevskaya E.A."/>
            <person name="Leontyevskaya N.V."/>
        </authorList>
    </citation>
    <scope>NUCLEOTIDE SEQUENCE [LARGE SCALE GENOMIC DNA]</scope>
    <source>
        <strain evidence="9 10">10.1.1</strain>
    </source>
</reference>
<evidence type="ECO:0000256" key="7">
    <source>
        <dbReference type="SAM" id="SignalP"/>
    </source>
</evidence>
<evidence type="ECO:0000256" key="3">
    <source>
        <dbReference type="ARBA" id="ARBA00022729"/>
    </source>
</evidence>
<evidence type="ECO:0000313" key="9">
    <source>
        <dbReference type="EMBL" id="UNP27691.1"/>
    </source>
</evidence>
<evidence type="ECO:0000256" key="1">
    <source>
        <dbReference type="ARBA" id="ARBA00007277"/>
    </source>
</evidence>
<keyword evidence="5" id="KW-0378">Hydrolase</keyword>
<dbReference type="InterPro" id="IPR017946">
    <property type="entry name" value="PLC-like_Pdiesterase_TIM-brl"/>
</dbReference>
<organism evidence="9 10">
    <name type="scientific">Lysobacter gummosus</name>
    <dbReference type="NCBI Taxonomy" id="262324"/>
    <lineage>
        <taxon>Bacteria</taxon>
        <taxon>Pseudomonadati</taxon>
        <taxon>Pseudomonadota</taxon>
        <taxon>Gammaproteobacteria</taxon>
        <taxon>Lysobacterales</taxon>
        <taxon>Lysobacteraceae</taxon>
        <taxon>Lysobacter</taxon>
    </lineage>
</organism>
<keyword evidence="3 7" id="KW-0732">Signal</keyword>
<dbReference type="PANTHER" id="PTHR43620">
    <property type="entry name" value="GLYCEROPHOSPHORYL DIESTER PHOSPHODIESTERASE"/>
    <property type="match status" value="1"/>
</dbReference>
<comment type="similarity">
    <text evidence="1">Belongs to the glycerophosphoryl diester phosphodiesterase family.</text>
</comment>
<proteinExistence type="inferred from homology"/>
<gene>
    <name evidence="9" type="ORF">MOV92_14315</name>
</gene>
<dbReference type="EMBL" id="CP093547">
    <property type="protein sequence ID" value="UNP27691.1"/>
    <property type="molecule type" value="Genomic_DNA"/>
</dbReference>
<dbReference type="PANTHER" id="PTHR43620:SF7">
    <property type="entry name" value="GLYCEROPHOSPHODIESTER PHOSPHODIESTERASE GDPD5-RELATED"/>
    <property type="match status" value="1"/>
</dbReference>
<name>A0ABY3X537_9GAMM</name>
<dbReference type="Gene3D" id="3.20.20.190">
    <property type="entry name" value="Phosphatidylinositol (PI) phosphodiesterase"/>
    <property type="match status" value="1"/>
</dbReference>
<keyword evidence="10" id="KW-1185">Reference proteome</keyword>
<keyword evidence="4" id="KW-0319">Glycerol metabolism</keyword>
<dbReference type="Pfam" id="PF03009">
    <property type="entry name" value="GDPD"/>
    <property type="match status" value="1"/>
</dbReference>
<evidence type="ECO:0000259" key="8">
    <source>
        <dbReference type="PROSITE" id="PS51704"/>
    </source>
</evidence>
<dbReference type="EC" id="3.1.4.46" evidence="2"/>
<protein>
    <recommendedName>
        <fullName evidence="2">glycerophosphodiester phosphodiesterase</fullName>
        <ecNumber evidence="2">3.1.4.46</ecNumber>
    </recommendedName>
</protein>
<comment type="catalytic activity">
    <reaction evidence="6">
        <text>a sn-glycero-3-phosphodiester + H2O = an alcohol + sn-glycerol 3-phosphate + H(+)</text>
        <dbReference type="Rhea" id="RHEA:12969"/>
        <dbReference type="ChEBI" id="CHEBI:15377"/>
        <dbReference type="ChEBI" id="CHEBI:15378"/>
        <dbReference type="ChEBI" id="CHEBI:30879"/>
        <dbReference type="ChEBI" id="CHEBI:57597"/>
        <dbReference type="ChEBI" id="CHEBI:83408"/>
        <dbReference type="EC" id="3.1.4.46"/>
    </reaction>
</comment>
<evidence type="ECO:0000256" key="2">
    <source>
        <dbReference type="ARBA" id="ARBA00012247"/>
    </source>
</evidence>
<feature type="chain" id="PRO_5045385582" description="glycerophosphodiester phosphodiesterase" evidence="7">
    <location>
        <begin position="30"/>
        <end position="440"/>
    </location>
</feature>
<evidence type="ECO:0000256" key="4">
    <source>
        <dbReference type="ARBA" id="ARBA00022798"/>
    </source>
</evidence>
<sequence length="440" mass="47733">MPHFHLPTRPSLRRSLAALALCAASAAHASAPTPAKTPMTDRATVLGQQGLIVIAHRGASGYRPEHTLEAYRLAIQQGADFIEPDLVATRDGELVVRHENEISGTTDVADHPEFADRKTSKTIDGEKLTGWFTEDFTLAELKTLRAKERIAQIRPGNTRFDGQLPIATFKEVIALAKQESRDGRVIGIYPETKHPTWFASEGTHLDGSPIHISLGEKLVATLVAEGFTDPGRVYIQSFEVANLIELKQRILPKAGIDLPLVQLYGDFERDRPYDFVYNAGHKADLDAIYGGLIAAIPGGIDAKTSFAALTETAALTWMKANYVAGLGPSKSSVILRAPLPAKRDADGDGRALLSTRNTGFIHPVLGRALALGLQVHPYTLRAEEPFLTQTANGVDQSALGEALQWYSLGVQGFFIDQPDIGVAARKLFLEQSRIAPVKAP</sequence>
<evidence type="ECO:0000256" key="6">
    <source>
        <dbReference type="ARBA" id="ARBA00047512"/>
    </source>
</evidence>
<dbReference type="SUPFAM" id="SSF51695">
    <property type="entry name" value="PLC-like phosphodiesterases"/>
    <property type="match status" value="1"/>
</dbReference>
<feature type="domain" description="GP-PDE" evidence="8">
    <location>
        <begin position="51"/>
        <end position="425"/>
    </location>
</feature>